<keyword evidence="2" id="KW-1185">Reference proteome</keyword>
<reference evidence="2" key="2">
    <citation type="submission" date="2015-01" db="EMBL/GenBank/DDBJ databases">
        <title>Evolutionary Origins and Diversification of the Mycorrhizal Mutualists.</title>
        <authorList>
            <consortium name="DOE Joint Genome Institute"/>
            <consortium name="Mycorrhizal Genomics Consortium"/>
            <person name="Kohler A."/>
            <person name="Kuo A."/>
            <person name="Nagy L.G."/>
            <person name="Floudas D."/>
            <person name="Copeland A."/>
            <person name="Barry K.W."/>
            <person name="Cichocki N."/>
            <person name="Veneault-Fourrey C."/>
            <person name="LaButti K."/>
            <person name="Lindquist E.A."/>
            <person name="Lipzen A."/>
            <person name="Lundell T."/>
            <person name="Morin E."/>
            <person name="Murat C."/>
            <person name="Riley R."/>
            <person name="Ohm R."/>
            <person name="Sun H."/>
            <person name="Tunlid A."/>
            <person name="Henrissat B."/>
            <person name="Grigoriev I.V."/>
            <person name="Hibbett D.S."/>
            <person name="Martin F."/>
        </authorList>
    </citation>
    <scope>NUCLEOTIDE SEQUENCE [LARGE SCALE GENOMIC DNA]</scope>
    <source>
        <strain evidence="2">Zn</strain>
    </source>
</reference>
<evidence type="ECO:0000313" key="2">
    <source>
        <dbReference type="Proteomes" id="UP000054321"/>
    </source>
</evidence>
<dbReference type="OrthoDB" id="2150942at2759"/>
<dbReference type="HOGENOM" id="CLU_912422_0_0_1"/>
<dbReference type="InterPro" id="IPR036514">
    <property type="entry name" value="SGNH_hydro_sf"/>
</dbReference>
<evidence type="ECO:0008006" key="3">
    <source>
        <dbReference type="Google" id="ProtNLM"/>
    </source>
</evidence>
<name>A0A0C3DNC3_OIDMZ</name>
<accession>A0A0C3DNC3</accession>
<dbReference type="AlphaFoldDB" id="A0A0C3DNC3"/>
<gene>
    <name evidence="1" type="ORF">OIDMADRAFT_177685</name>
</gene>
<dbReference type="EMBL" id="KN832873">
    <property type="protein sequence ID" value="KIN03528.1"/>
    <property type="molecule type" value="Genomic_DNA"/>
</dbReference>
<dbReference type="Proteomes" id="UP000054321">
    <property type="component" value="Unassembled WGS sequence"/>
</dbReference>
<dbReference type="SUPFAM" id="SSF52266">
    <property type="entry name" value="SGNH hydrolase"/>
    <property type="match status" value="1"/>
</dbReference>
<proteinExistence type="predicted"/>
<protein>
    <recommendedName>
        <fullName evidence="3">SGNH hydrolase-type esterase domain-containing protein</fullName>
    </recommendedName>
</protein>
<sequence>MEKKINSSRFYYEYKGHKLRDIGTFHSTTRSLRPNKPIIYFAGDSSLDNKYWVPSSSGPGGEPLPVDVPEIYQATLEPPHPKPDVAFWLNHLLGSRATVLNTAVEASLLRERDQDLLDHDKFIRHNIRQDDILVVSVGGNDIALNPTFATIRSMLQLAWLTPRGSLRSGNAWCMSHFTHMFKAQVQSYISRLVEDHKPRAVIVCMIYYPLEAGAVKQNSWADLPLRAMGYNLFPGQLQTAIAKMYELATKQIQIPGVQVIPCAFFESMDGKTEADYVARVEPSSEGGRKMALQLMEIIDPLITARED</sequence>
<evidence type="ECO:0000313" key="1">
    <source>
        <dbReference type="EMBL" id="KIN03528.1"/>
    </source>
</evidence>
<reference evidence="1 2" key="1">
    <citation type="submission" date="2014-04" db="EMBL/GenBank/DDBJ databases">
        <authorList>
            <consortium name="DOE Joint Genome Institute"/>
            <person name="Kuo A."/>
            <person name="Martino E."/>
            <person name="Perotto S."/>
            <person name="Kohler A."/>
            <person name="Nagy L.G."/>
            <person name="Floudas D."/>
            <person name="Copeland A."/>
            <person name="Barry K.W."/>
            <person name="Cichocki N."/>
            <person name="Veneault-Fourrey C."/>
            <person name="LaButti K."/>
            <person name="Lindquist E.A."/>
            <person name="Lipzen A."/>
            <person name="Lundell T."/>
            <person name="Morin E."/>
            <person name="Murat C."/>
            <person name="Sun H."/>
            <person name="Tunlid A."/>
            <person name="Henrissat B."/>
            <person name="Grigoriev I.V."/>
            <person name="Hibbett D.S."/>
            <person name="Martin F."/>
            <person name="Nordberg H.P."/>
            <person name="Cantor M.N."/>
            <person name="Hua S.X."/>
        </authorList>
    </citation>
    <scope>NUCLEOTIDE SEQUENCE [LARGE SCALE GENOMIC DNA]</scope>
    <source>
        <strain evidence="1 2">Zn</strain>
    </source>
</reference>
<dbReference type="Gene3D" id="3.40.50.1110">
    <property type="entry name" value="SGNH hydrolase"/>
    <property type="match status" value="1"/>
</dbReference>
<organism evidence="1 2">
    <name type="scientific">Oidiodendron maius (strain Zn)</name>
    <dbReference type="NCBI Taxonomy" id="913774"/>
    <lineage>
        <taxon>Eukaryota</taxon>
        <taxon>Fungi</taxon>
        <taxon>Dikarya</taxon>
        <taxon>Ascomycota</taxon>
        <taxon>Pezizomycotina</taxon>
        <taxon>Leotiomycetes</taxon>
        <taxon>Leotiomycetes incertae sedis</taxon>
        <taxon>Myxotrichaceae</taxon>
        <taxon>Oidiodendron</taxon>
    </lineage>
</organism>
<dbReference type="InParanoid" id="A0A0C3DNC3"/>